<organism evidence="3 4">
    <name type="scientific">Candidatus Lucifugimonas marina</name>
    <dbReference type="NCBI Taxonomy" id="3038979"/>
    <lineage>
        <taxon>Bacteria</taxon>
        <taxon>Bacillati</taxon>
        <taxon>Chloroflexota</taxon>
        <taxon>Dehalococcoidia</taxon>
        <taxon>SAR202 cluster</taxon>
        <taxon>Candidatus Lucifugimonadales</taxon>
        <taxon>Candidatus Lucifugimonadaceae</taxon>
        <taxon>Candidatus Lucifugimonas</taxon>
    </lineage>
</organism>
<dbReference type="InterPro" id="IPR038389">
    <property type="entry name" value="PSMG2_sf"/>
</dbReference>
<dbReference type="RefSeq" id="WP_342826309.1">
    <property type="nucleotide sequence ID" value="NZ_CP046146.1"/>
</dbReference>
<accession>A0AAJ6CS49</accession>
<dbReference type="InterPro" id="IPR019151">
    <property type="entry name" value="Proteasome_assmbl_chaperone_2"/>
</dbReference>
<evidence type="ECO:0008006" key="6">
    <source>
        <dbReference type="Google" id="ProtNLM"/>
    </source>
</evidence>
<reference evidence="3" key="2">
    <citation type="journal article" date="2023" name="Nat. Commun.">
        <title>Cultivation of marine bacteria of the SAR202 clade.</title>
        <authorList>
            <person name="Lim Y."/>
            <person name="Seo J.H."/>
            <person name="Giovannoni S.J."/>
            <person name="Kang I."/>
            <person name="Cho J.C."/>
        </authorList>
    </citation>
    <scope>NUCLEOTIDE SEQUENCE</scope>
    <source>
        <strain evidence="3">JH1073</strain>
    </source>
</reference>
<dbReference type="SUPFAM" id="SSF159659">
    <property type="entry name" value="Cgl1923-like"/>
    <property type="match status" value="1"/>
</dbReference>
<keyword evidence="4" id="KW-1185">Reference proteome</keyword>
<reference evidence="4 5" key="1">
    <citation type="submission" date="2019-11" db="EMBL/GenBank/DDBJ databases">
        <authorList>
            <person name="Cho J.-C."/>
        </authorList>
    </citation>
    <scope>NUCLEOTIDE SEQUENCE [LARGE SCALE GENOMIC DNA]</scope>
    <source>
        <strain evidence="3 4">JH1073</strain>
        <strain evidence="2 5">JH702</strain>
    </source>
</reference>
<protein>
    <recommendedName>
        <fullName evidence="6">PAC2 family protein</fullName>
    </recommendedName>
</protein>
<sequence>MKIGDFEIEMPDPPLQDPHCIAILKPWINVGNVGKIVLRRLGKMYASERIGQLERPSKFYDFTRYRPEIRLRGDVRSVRVPNTRVSYARRPGSNDLVLLELFEPHAFAEDFNDSVIELVKALGITRYIQIGGMYDSVPHSRELSVTGSARGWEPPAEFGNVRLGGSKYQGPTSMTSQISERIFADLKLETLSLMVHLPLYLKLDDDYAGSARILKILSELYGFSSRLPEVEMGEKQYEQVSPAMTDNPALKEMVERFERETDTDTSGDPGSGASSGSAEGISLSPEIEQFLSDIAEGDGSDNGESGGDSDSPRA</sequence>
<evidence type="ECO:0000313" key="3">
    <source>
        <dbReference type="EMBL" id="WFG39936.1"/>
    </source>
</evidence>
<gene>
    <name evidence="2" type="ORF">GKO46_11520</name>
    <name evidence="3" type="ORF">GKO48_10015</name>
</gene>
<evidence type="ECO:0000256" key="1">
    <source>
        <dbReference type="SAM" id="MobiDB-lite"/>
    </source>
</evidence>
<feature type="compositionally biased region" description="Low complexity" evidence="1">
    <location>
        <begin position="264"/>
        <end position="280"/>
    </location>
</feature>
<dbReference type="AlphaFoldDB" id="A0AAJ6CS49"/>
<dbReference type="Proteomes" id="UP001219901">
    <property type="component" value="Chromosome"/>
</dbReference>
<proteinExistence type="predicted"/>
<name>A0AAJ6CS49_9CHLR</name>
<evidence type="ECO:0000313" key="2">
    <source>
        <dbReference type="EMBL" id="MDG0867696.1"/>
    </source>
</evidence>
<evidence type="ECO:0000313" key="4">
    <source>
        <dbReference type="Proteomes" id="UP001219901"/>
    </source>
</evidence>
<dbReference type="Pfam" id="PF09754">
    <property type="entry name" value="PAC2"/>
    <property type="match status" value="1"/>
</dbReference>
<dbReference type="Gene3D" id="3.40.50.10900">
    <property type="entry name" value="PAC-like subunit"/>
    <property type="match status" value="1"/>
</dbReference>
<dbReference type="EMBL" id="WMBE01000003">
    <property type="protein sequence ID" value="MDG0867696.1"/>
    <property type="molecule type" value="Genomic_DNA"/>
</dbReference>
<feature type="region of interest" description="Disordered" evidence="1">
    <location>
        <begin position="258"/>
        <end position="314"/>
    </location>
</feature>
<reference evidence="4" key="3">
    <citation type="submission" date="2023-06" db="EMBL/GenBank/DDBJ databases">
        <title>Pangenomics reveal diversification of enzyme families and niche specialization in globally abundant SAR202 bacteria.</title>
        <authorList>
            <person name="Saw J.H.W."/>
        </authorList>
    </citation>
    <scope>NUCLEOTIDE SEQUENCE [LARGE SCALE GENOMIC DNA]</scope>
    <source>
        <strain evidence="4">JH1073</strain>
    </source>
</reference>
<evidence type="ECO:0000313" key="5">
    <source>
        <dbReference type="Proteomes" id="UP001321249"/>
    </source>
</evidence>
<dbReference type="EMBL" id="CP046147">
    <property type="protein sequence ID" value="WFG39936.1"/>
    <property type="molecule type" value="Genomic_DNA"/>
</dbReference>
<dbReference type="Proteomes" id="UP001321249">
    <property type="component" value="Unassembled WGS sequence"/>
</dbReference>